<keyword evidence="3 6" id="KW-0812">Transmembrane</keyword>
<dbReference type="AlphaFoldDB" id="A0A176VZN5"/>
<evidence type="ECO:0000256" key="4">
    <source>
        <dbReference type="ARBA" id="ARBA00022989"/>
    </source>
</evidence>
<keyword evidence="9" id="KW-1185">Reference proteome</keyword>
<feature type="region of interest" description="Disordered" evidence="7">
    <location>
        <begin position="34"/>
        <end position="54"/>
    </location>
</feature>
<dbReference type="Proteomes" id="UP000077202">
    <property type="component" value="Unassembled WGS sequence"/>
</dbReference>
<evidence type="ECO:0000256" key="1">
    <source>
        <dbReference type="ARBA" id="ARBA00004141"/>
    </source>
</evidence>
<comment type="subcellular location">
    <subcellularLocation>
        <location evidence="1 6">Membrane</location>
        <topology evidence="1 6">Multi-pass membrane protein</topology>
    </subcellularLocation>
</comment>
<feature type="transmembrane region" description="Helical" evidence="6">
    <location>
        <begin position="136"/>
        <end position="156"/>
    </location>
</feature>
<accession>A0A176VZN5</accession>
<comment type="caution">
    <text evidence="8">The sequence shown here is derived from an EMBL/GenBank/DDBJ whole genome shotgun (WGS) entry which is preliminary data.</text>
</comment>
<dbReference type="PANTHER" id="PTHR12300">
    <property type="entry name" value="HVA22-LIKE PROTEINS"/>
    <property type="match status" value="1"/>
</dbReference>
<proteinExistence type="inferred from homology"/>
<feature type="transmembrane region" description="Helical" evidence="6">
    <location>
        <begin position="104"/>
        <end position="124"/>
    </location>
</feature>
<keyword evidence="4 6" id="KW-1133">Transmembrane helix</keyword>
<evidence type="ECO:0000256" key="6">
    <source>
        <dbReference type="RuleBase" id="RU362006"/>
    </source>
</evidence>
<dbReference type="Pfam" id="PF03134">
    <property type="entry name" value="TB2_DP1_HVA22"/>
    <property type="match status" value="1"/>
</dbReference>
<name>A0A176VZN5_MARPO</name>
<evidence type="ECO:0000256" key="2">
    <source>
        <dbReference type="ARBA" id="ARBA00008573"/>
    </source>
</evidence>
<feature type="compositionally biased region" description="Basic and acidic residues" evidence="7">
    <location>
        <begin position="38"/>
        <end position="48"/>
    </location>
</feature>
<comment type="similarity">
    <text evidence="2 6">Belongs to the DP1 family.</text>
</comment>
<dbReference type="InterPro" id="IPR004345">
    <property type="entry name" value="TB2_DP1_HVA22"/>
</dbReference>
<protein>
    <recommendedName>
        <fullName evidence="6">HVA22-like protein</fullName>
    </recommendedName>
</protein>
<keyword evidence="5 6" id="KW-0472">Membrane</keyword>
<sequence length="290" mass="32494">MDHDVGAQSELRSLIAAEDFGEQIQWSATKANLQSENHQNKKEAKANEQRLSARTNTETITCDAQSQVRGGIRPRDLGRNVKSTKRGSLEEHFDGRGAEEARSLVTCWPILMLVYPLYASIMAIESPFKEDDTQWLTYWVLYSFFSLIELGFDRVLAWIPMWYTVKLACIAWLVLPQFRGAAYVYDNYVRKHIGATAAQVEAKLTPQQRHFLQMMSPQARNSVAQFINENGTEAFDKIISSDDQGSVGGGTWLMDFVVLSNTVEGLVKSTYTSGLKAQVGTLVQIKAGVE</sequence>
<dbReference type="PANTHER" id="PTHR12300:SF161">
    <property type="entry name" value="RECEPTOR EXPRESSION-ENHANCING PROTEIN"/>
    <property type="match status" value="1"/>
</dbReference>
<evidence type="ECO:0000256" key="5">
    <source>
        <dbReference type="ARBA" id="ARBA00023136"/>
    </source>
</evidence>
<evidence type="ECO:0000313" key="8">
    <source>
        <dbReference type="EMBL" id="OAE25751.1"/>
    </source>
</evidence>
<evidence type="ECO:0000256" key="3">
    <source>
        <dbReference type="ARBA" id="ARBA00022692"/>
    </source>
</evidence>
<organism evidence="8 9">
    <name type="scientific">Marchantia polymorpha subsp. ruderalis</name>
    <dbReference type="NCBI Taxonomy" id="1480154"/>
    <lineage>
        <taxon>Eukaryota</taxon>
        <taxon>Viridiplantae</taxon>
        <taxon>Streptophyta</taxon>
        <taxon>Embryophyta</taxon>
        <taxon>Marchantiophyta</taxon>
        <taxon>Marchantiopsida</taxon>
        <taxon>Marchantiidae</taxon>
        <taxon>Marchantiales</taxon>
        <taxon>Marchantiaceae</taxon>
        <taxon>Marchantia</taxon>
    </lineage>
</organism>
<evidence type="ECO:0000256" key="7">
    <source>
        <dbReference type="SAM" id="MobiDB-lite"/>
    </source>
</evidence>
<dbReference type="GO" id="GO:0016020">
    <property type="term" value="C:membrane"/>
    <property type="evidence" value="ECO:0007669"/>
    <property type="project" value="UniProtKB-SubCell"/>
</dbReference>
<gene>
    <name evidence="8" type="ORF">AXG93_4368s2110</name>
</gene>
<reference evidence="8" key="1">
    <citation type="submission" date="2016-03" db="EMBL/GenBank/DDBJ databases">
        <title>Mechanisms controlling the formation of the plant cell surface in tip-growing cells are functionally conserved among land plants.</title>
        <authorList>
            <person name="Honkanen S."/>
            <person name="Jones V.A."/>
            <person name="Morieri G."/>
            <person name="Champion C."/>
            <person name="Hetherington A.J."/>
            <person name="Kelly S."/>
            <person name="Saint-Marcoux D."/>
            <person name="Proust H."/>
            <person name="Prescott H."/>
            <person name="Dolan L."/>
        </authorList>
    </citation>
    <scope>NUCLEOTIDE SEQUENCE [LARGE SCALE GENOMIC DNA]</scope>
    <source>
        <tissue evidence="8">Whole gametophyte</tissue>
    </source>
</reference>
<evidence type="ECO:0000313" key="9">
    <source>
        <dbReference type="Proteomes" id="UP000077202"/>
    </source>
</evidence>
<dbReference type="EMBL" id="LVLJ01002295">
    <property type="protein sequence ID" value="OAE25751.1"/>
    <property type="molecule type" value="Genomic_DNA"/>
</dbReference>